<dbReference type="Proteomes" id="UP000663882">
    <property type="component" value="Unassembled WGS sequence"/>
</dbReference>
<dbReference type="EMBL" id="CAJNOL010002035">
    <property type="protein sequence ID" value="CAF1452883.1"/>
    <property type="molecule type" value="Genomic_DNA"/>
</dbReference>
<dbReference type="Proteomes" id="UP000663854">
    <property type="component" value="Unassembled WGS sequence"/>
</dbReference>
<feature type="compositionally biased region" description="Low complexity" evidence="6">
    <location>
        <begin position="330"/>
        <end position="344"/>
    </location>
</feature>
<dbReference type="Proteomes" id="UP000663864">
    <property type="component" value="Unassembled WGS sequence"/>
</dbReference>
<feature type="region of interest" description="Disordered" evidence="6">
    <location>
        <begin position="62"/>
        <end position="87"/>
    </location>
</feature>
<name>A0A814UGJ6_9BILA</name>
<evidence type="ECO:0000256" key="2">
    <source>
        <dbReference type="ARBA" id="ARBA00023125"/>
    </source>
</evidence>
<proteinExistence type="predicted"/>
<keyword evidence="3" id="KW-0804">Transcription</keyword>
<evidence type="ECO:0000313" key="11">
    <source>
        <dbReference type="EMBL" id="CAF1188193.1"/>
    </source>
</evidence>
<dbReference type="InterPro" id="IPR008967">
    <property type="entry name" value="p53-like_TF_DNA-bd_sf"/>
</dbReference>
<dbReference type="GO" id="GO:0001708">
    <property type="term" value="P:cell fate specification"/>
    <property type="evidence" value="ECO:0007669"/>
    <property type="project" value="TreeGrafter"/>
</dbReference>
<keyword evidence="16" id="KW-1185">Reference proteome</keyword>
<feature type="domain" description="T-box" evidence="7">
    <location>
        <begin position="188"/>
        <end position="381"/>
    </location>
</feature>
<evidence type="ECO:0000313" key="15">
    <source>
        <dbReference type="EMBL" id="CAF3937729.1"/>
    </source>
</evidence>
<feature type="region of interest" description="Disordered" evidence="6">
    <location>
        <begin position="327"/>
        <end position="347"/>
    </location>
</feature>
<keyword evidence="1" id="KW-0805">Transcription regulation</keyword>
<dbReference type="GO" id="GO:0000785">
    <property type="term" value="C:chromatin"/>
    <property type="evidence" value="ECO:0007669"/>
    <property type="project" value="TreeGrafter"/>
</dbReference>
<dbReference type="InterPro" id="IPR036960">
    <property type="entry name" value="T-box_sf"/>
</dbReference>
<dbReference type="Gene3D" id="2.60.40.820">
    <property type="entry name" value="Transcription factor, T-box"/>
    <property type="match status" value="1"/>
</dbReference>
<dbReference type="Proteomes" id="UP000663870">
    <property type="component" value="Unassembled WGS sequence"/>
</dbReference>
<dbReference type="Proteomes" id="UP000663823">
    <property type="component" value="Unassembled WGS sequence"/>
</dbReference>
<keyword evidence="4 5" id="KW-0539">Nucleus</keyword>
<dbReference type="EMBL" id="CAJOBD010000719">
    <property type="protein sequence ID" value="CAF3710635.1"/>
    <property type="molecule type" value="Genomic_DNA"/>
</dbReference>
<comment type="subcellular location">
    <subcellularLocation>
        <location evidence="5">Nucleus</location>
    </subcellularLocation>
</comment>
<dbReference type="Proteomes" id="UP000663889">
    <property type="component" value="Unassembled WGS sequence"/>
</dbReference>
<evidence type="ECO:0000313" key="10">
    <source>
        <dbReference type="EMBL" id="CAF1176610.1"/>
    </source>
</evidence>
<evidence type="ECO:0000313" key="17">
    <source>
        <dbReference type="Proteomes" id="UP000663889"/>
    </source>
</evidence>
<dbReference type="EMBL" id="CAJOBE010004568">
    <property type="protein sequence ID" value="CAF3937729.1"/>
    <property type="molecule type" value="Genomic_DNA"/>
</dbReference>
<dbReference type="GO" id="GO:0045893">
    <property type="term" value="P:positive regulation of DNA-templated transcription"/>
    <property type="evidence" value="ECO:0007669"/>
    <property type="project" value="InterPro"/>
</dbReference>
<comment type="caution">
    <text evidence="5">Lacks conserved residue(s) required for the propagation of feature annotation.</text>
</comment>
<dbReference type="InterPro" id="IPR046360">
    <property type="entry name" value="T-box_DNA-bd"/>
</dbReference>
<dbReference type="InterPro" id="IPR001699">
    <property type="entry name" value="TF_T-box"/>
</dbReference>
<comment type="caution">
    <text evidence="10">The sequence shown here is derived from an EMBL/GenBank/DDBJ whole genome shotgun (WGS) entry which is preliminary data.</text>
</comment>
<evidence type="ECO:0000313" key="16">
    <source>
        <dbReference type="Proteomes" id="UP000663870"/>
    </source>
</evidence>
<evidence type="ECO:0000256" key="5">
    <source>
        <dbReference type="PROSITE-ProRule" id="PRU00201"/>
    </source>
</evidence>
<dbReference type="EMBL" id="CAJNOT010001066">
    <property type="protein sequence ID" value="CAF1138793.1"/>
    <property type="molecule type" value="Genomic_DNA"/>
</dbReference>
<dbReference type="EMBL" id="CAJNOU010001254">
    <property type="protein sequence ID" value="CAF1176610.1"/>
    <property type="molecule type" value="Genomic_DNA"/>
</dbReference>
<accession>A0A814UGJ6</accession>
<dbReference type="EMBL" id="CAJNOH010001194">
    <property type="protein sequence ID" value="CAF1188193.1"/>
    <property type="molecule type" value="Genomic_DNA"/>
</dbReference>
<evidence type="ECO:0000313" key="14">
    <source>
        <dbReference type="EMBL" id="CAF3874643.1"/>
    </source>
</evidence>
<dbReference type="PANTHER" id="PTHR11267">
    <property type="entry name" value="T-BOX PROTEIN-RELATED"/>
    <property type="match status" value="1"/>
</dbReference>
<dbReference type="PRINTS" id="PR00937">
    <property type="entry name" value="TBOX"/>
</dbReference>
<dbReference type="EMBL" id="CAJOAX010003817">
    <property type="protein sequence ID" value="CAF3874643.1"/>
    <property type="molecule type" value="Genomic_DNA"/>
</dbReference>
<protein>
    <recommendedName>
        <fullName evidence="7">T-box domain-containing protein</fullName>
    </recommendedName>
</protein>
<dbReference type="GO" id="GO:0005634">
    <property type="term" value="C:nucleus"/>
    <property type="evidence" value="ECO:0007669"/>
    <property type="project" value="UniProtKB-SubCell"/>
</dbReference>
<dbReference type="GO" id="GO:0000978">
    <property type="term" value="F:RNA polymerase II cis-regulatory region sequence-specific DNA binding"/>
    <property type="evidence" value="ECO:0007669"/>
    <property type="project" value="InterPro"/>
</dbReference>
<evidence type="ECO:0000313" key="9">
    <source>
        <dbReference type="EMBL" id="CAF1138793.1"/>
    </source>
</evidence>
<keyword evidence="2 5" id="KW-0238">DNA-binding</keyword>
<dbReference type="SUPFAM" id="SSF49417">
    <property type="entry name" value="p53-like transcription factors"/>
    <property type="match status" value="1"/>
</dbReference>
<evidence type="ECO:0000256" key="6">
    <source>
        <dbReference type="SAM" id="MobiDB-lite"/>
    </source>
</evidence>
<organism evidence="10 17">
    <name type="scientific">Rotaria sordida</name>
    <dbReference type="NCBI Taxonomy" id="392033"/>
    <lineage>
        <taxon>Eukaryota</taxon>
        <taxon>Metazoa</taxon>
        <taxon>Spiralia</taxon>
        <taxon>Gnathifera</taxon>
        <taxon>Rotifera</taxon>
        <taxon>Eurotatoria</taxon>
        <taxon>Bdelloidea</taxon>
        <taxon>Philodinida</taxon>
        <taxon>Philodinidae</taxon>
        <taxon>Rotaria</taxon>
    </lineage>
</organism>
<dbReference type="Proteomes" id="UP000663874">
    <property type="component" value="Unassembled WGS sequence"/>
</dbReference>
<dbReference type="OrthoDB" id="7442607at2759"/>
<evidence type="ECO:0000313" key="13">
    <source>
        <dbReference type="EMBL" id="CAF3710635.1"/>
    </source>
</evidence>
<evidence type="ECO:0000256" key="1">
    <source>
        <dbReference type="ARBA" id="ARBA00023015"/>
    </source>
</evidence>
<evidence type="ECO:0000256" key="3">
    <source>
        <dbReference type="ARBA" id="ARBA00023163"/>
    </source>
</evidence>
<sequence length="429" mass="49528">MLTPLATKEDDETKISSEYYSTHYTPQHHHYYYHPVSYNDETNNLHHSQTSNFYEPTQYYTLSPGYSHSQTNTRINDDDSNNQGSSSIYMPIYSHPHSHSHSHHRHHYSSEDMLFSQKTSDQQSTSIYDYNLSPIPTIQSNQMFHQHQNYVQTPVEQTACSTSNSGDYLTPYSPLNGVCRSDSIIVELVNRSLWLKFAPHTLENIITKTGRRMFPTLEYKVYGLKPEATYNMYVDMVLVDVNHWKFNSGKWVPSGQAEQCQKTNHVYLHPDSPNSGAHWMRNEKISFSKLKLTNNKQLPTSHPQNQMTLILNSMHKYMPRLNIVEVSGRSSDPTSSNKSNSPPKHTFTFPETQFIAVTAYQNTDVTQLKIDNNPFAKGFRDSSDNRNTYHSYSYGSPSPPYGTGNTVALDYYGNVAYEHQHPYKKKRHH</sequence>
<feature type="compositionally biased region" description="Polar residues" evidence="6">
    <location>
        <begin position="62"/>
        <end position="74"/>
    </location>
</feature>
<dbReference type="Proteomes" id="UP000663836">
    <property type="component" value="Unassembled WGS sequence"/>
</dbReference>
<dbReference type="Pfam" id="PF00907">
    <property type="entry name" value="T-box"/>
    <property type="match status" value="1"/>
</dbReference>
<gene>
    <name evidence="15" type="ORF">FNK824_LOCUS22500</name>
    <name evidence="13" type="ORF">JBS370_LOCUS10128</name>
    <name evidence="12" type="ORF">JXQ802_LOCUS37704</name>
    <name evidence="14" type="ORF">OTI717_LOCUS22423</name>
    <name evidence="11" type="ORF">PYM288_LOCUS24193</name>
    <name evidence="8" type="ORF">RFH988_LOCUS20213</name>
    <name evidence="10" type="ORF">SEV965_LOCUS19818</name>
    <name evidence="9" type="ORF">ZHD862_LOCUS19531</name>
</gene>
<dbReference type="PROSITE" id="PS50252">
    <property type="entry name" value="TBOX_3"/>
    <property type="match status" value="1"/>
</dbReference>
<evidence type="ECO:0000313" key="12">
    <source>
        <dbReference type="EMBL" id="CAF1452883.1"/>
    </source>
</evidence>
<reference evidence="10" key="1">
    <citation type="submission" date="2021-02" db="EMBL/GenBank/DDBJ databases">
        <authorList>
            <person name="Nowell W R."/>
        </authorList>
    </citation>
    <scope>NUCLEOTIDE SEQUENCE</scope>
</reference>
<dbReference type="EMBL" id="CAJNOO010001228">
    <property type="protein sequence ID" value="CAF1118249.1"/>
    <property type="molecule type" value="Genomic_DNA"/>
</dbReference>
<evidence type="ECO:0000259" key="7">
    <source>
        <dbReference type="PROSITE" id="PS50252"/>
    </source>
</evidence>
<evidence type="ECO:0000313" key="8">
    <source>
        <dbReference type="EMBL" id="CAF1118249.1"/>
    </source>
</evidence>
<dbReference type="SMART" id="SM00425">
    <property type="entry name" value="TBOX"/>
    <property type="match status" value="1"/>
</dbReference>
<dbReference type="AlphaFoldDB" id="A0A814UGJ6"/>
<evidence type="ECO:0000256" key="4">
    <source>
        <dbReference type="ARBA" id="ARBA00023242"/>
    </source>
</evidence>
<dbReference type="GO" id="GO:0000981">
    <property type="term" value="F:DNA-binding transcription factor activity, RNA polymerase II-specific"/>
    <property type="evidence" value="ECO:0007669"/>
    <property type="project" value="TreeGrafter"/>
</dbReference>
<dbReference type="PANTHER" id="PTHR11267:SF201">
    <property type="entry name" value="T-BOX DOMAIN-CONTAINING PROTEIN"/>
    <property type="match status" value="1"/>
</dbReference>